<organism evidence="1 2">
    <name type="scientific">Neokomagataea anthophila</name>
    <dbReference type="NCBI Taxonomy" id="2826925"/>
    <lineage>
        <taxon>Bacteria</taxon>
        <taxon>Pseudomonadati</taxon>
        <taxon>Pseudomonadota</taxon>
        <taxon>Alphaproteobacteria</taxon>
        <taxon>Acetobacterales</taxon>
        <taxon>Acetobacteraceae</taxon>
        <taxon>Neokomagataea</taxon>
    </lineage>
</organism>
<dbReference type="RefSeq" id="WP_211681213.1">
    <property type="nucleotide sequence ID" value="NZ_JAGRQH010000003.1"/>
</dbReference>
<reference evidence="1 2" key="1">
    <citation type="submission" date="2021-04" db="EMBL/GenBank/DDBJ databases">
        <title>The complete genome sequence of Neokomagataea sp. TBRC 2177.</title>
        <authorList>
            <person name="Charoenyingcharoen P."/>
            <person name="Yukphan P."/>
        </authorList>
    </citation>
    <scope>NUCLEOTIDE SEQUENCE [LARGE SCALE GENOMIC DNA]</scope>
    <source>
        <strain evidence="1 2">TBRC 2177</strain>
    </source>
</reference>
<evidence type="ECO:0000313" key="1">
    <source>
        <dbReference type="EMBL" id="MBR0559585.1"/>
    </source>
</evidence>
<proteinExistence type="predicted"/>
<evidence type="ECO:0000313" key="2">
    <source>
        <dbReference type="Proteomes" id="UP000677812"/>
    </source>
</evidence>
<accession>A0ABS5E6P3</accession>
<gene>
    <name evidence="1" type="ORF">KB213_05890</name>
</gene>
<sequence>MSRAPLAIVTMVYNEPHHLPVWCRHYGDDVGPSACYIIDHGSDDGSTDHISNFNHIRIPRSPQDDEKRTDFINQFCASLLSWYESVIYVDVDELLVADPARHPSLTQFAQTNTCPVVTAIGLDLIHRPEHEKPLNNIHPLLPQRRHARFSSAMCKPVLIRAPITWAPGFHCHAEAAPQFNAPLFLFHTRYADLHAGLERLHRTRTQAWCSEHAGQHQRLQDQDWENMLRSMAGLPIIPCALTLDAPQLRQYLNAVTDSTLSRHHERYRLDLHISGEALWHVPERFLGAL</sequence>
<name>A0ABS5E6P3_9PROT</name>
<dbReference type="Pfam" id="PF13704">
    <property type="entry name" value="Glyco_tranf_2_4"/>
    <property type="match status" value="1"/>
</dbReference>
<protein>
    <submittedName>
        <fullName evidence="1">Glycosyltransferase family 2 protein</fullName>
    </submittedName>
</protein>
<dbReference type="EMBL" id="JAGRQH010000003">
    <property type="protein sequence ID" value="MBR0559585.1"/>
    <property type="molecule type" value="Genomic_DNA"/>
</dbReference>
<keyword evidence="2" id="KW-1185">Reference proteome</keyword>
<dbReference type="Proteomes" id="UP000677812">
    <property type="component" value="Unassembled WGS sequence"/>
</dbReference>
<comment type="caution">
    <text evidence="1">The sequence shown here is derived from an EMBL/GenBank/DDBJ whole genome shotgun (WGS) entry which is preliminary data.</text>
</comment>